<dbReference type="KEGG" id="pti:PHATRDRAFT_49927"/>
<keyword evidence="2" id="KW-1133">Transmembrane helix</keyword>
<feature type="transmembrane region" description="Helical" evidence="2">
    <location>
        <begin position="74"/>
        <end position="93"/>
    </location>
</feature>
<dbReference type="Proteomes" id="UP000000759">
    <property type="component" value="Chromosome 25"/>
</dbReference>
<proteinExistence type="predicted"/>
<evidence type="ECO:0000313" key="3">
    <source>
        <dbReference type="EMBL" id="EEC43748.1"/>
    </source>
</evidence>
<evidence type="ECO:0000256" key="1">
    <source>
        <dbReference type="SAM" id="MobiDB-lite"/>
    </source>
</evidence>
<dbReference type="HOGENOM" id="CLU_328322_0_0_1"/>
<dbReference type="AlphaFoldDB" id="B7GCC0"/>
<dbReference type="PaxDb" id="2850-Phatr49927"/>
<name>B7GCC0_PHATC</name>
<dbReference type="InParanoid" id="B7GCC0"/>
<evidence type="ECO:0000313" key="4">
    <source>
        <dbReference type="Proteomes" id="UP000000759"/>
    </source>
</evidence>
<evidence type="ECO:0000256" key="2">
    <source>
        <dbReference type="SAM" id="Phobius"/>
    </source>
</evidence>
<accession>B7GCC0</accession>
<keyword evidence="2" id="KW-0472">Membrane</keyword>
<dbReference type="OMA" id="SLEHWIG"/>
<sequence length="876" mass="101247">MRYRAHRRNDFAPLNRSQSDSAQDGGTASPRRANSKDVEDTTVASLARAASHSKESKQSRLSSLSTRSVTSWRAIALCWIPITLVYFTVLPFFESKYRIFRRHNRNEVAVFYHWSDEETKPGSKNTTHAEDAFHHQLAQVAEASNQYKIPMRLYYSTYTSTATGLPTTLQQADVQSKCRQLNFKGSCWHVDRVDRDVNDKRPVDHLDTLQNLYDFCQQHPEQIVVYLHNQVQVPQLNTPDQPFDISAFHVDTYQRHLTLAALSCLQLLRDGGSAQCDTCGLQFFTSWTWFYPGNMWSAHCSYVRRLLPPRAFHQASIVLIQKVVLLRFRRQILTNSFRDGVTLEQWGLDSHAAGHWLGSHPILKPCDVSVSGDVWNWAQKEVHKDFRDFVVSLTPRHHQAPWNHDAQAVAKINSDKPIRLREYFNHMAGLLTKWSVWYPSEVPPQSSWVWDWFEDGEFWKQAVAIYGTNAAERVTLGNVETTHNNGHSVVSKGSSTLGSAWTSFATKQRPSSLKRTVADNTDLGGTGFPWIPPSRDPNAKPVIFYNIWLPKEQQIAAVNRVRKQLGIIESNFEGQRPVVYYNHLGDGHFNAHELCSEYNSECIRLNEYLPNHQGELFISMQTYCQLYPHAKVSYISNTVDPIKGNFTYNNAEMLWRHATKAATSDKCKLEPGTCNVCGLSFYALPYFFFLGHMWTAQCSYVNDLISPREFEKRQTDTASNAMVESIRKRFTTSLFPQMNKAYLGVDEFAMEHWIGSHPDVRPCDLTGQEADYWTREERAPTQFSWATAPRQAYVPNLDYPWRADWAVELRNNSKYLRLEYYFMTGLFYRWRELYQRFPSSDSWVYMWFPEGPIFEEAVRNYGVKSALEEVTKEFLP</sequence>
<dbReference type="RefSeq" id="XP_002184689.1">
    <property type="nucleotide sequence ID" value="XM_002184653.1"/>
</dbReference>
<feature type="compositionally biased region" description="Polar residues" evidence="1">
    <location>
        <begin position="15"/>
        <end position="26"/>
    </location>
</feature>
<feature type="region of interest" description="Disordered" evidence="1">
    <location>
        <begin position="1"/>
        <end position="42"/>
    </location>
</feature>
<dbReference type="GeneID" id="7198625"/>
<organism evidence="3 4">
    <name type="scientific">Phaeodactylum tricornutum (strain CCAP 1055/1)</name>
    <dbReference type="NCBI Taxonomy" id="556484"/>
    <lineage>
        <taxon>Eukaryota</taxon>
        <taxon>Sar</taxon>
        <taxon>Stramenopiles</taxon>
        <taxon>Ochrophyta</taxon>
        <taxon>Bacillariophyta</taxon>
        <taxon>Bacillariophyceae</taxon>
        <taxon>Bacillariophycidae</taxon>
        <taxon>Naviculales</taxon>
        <taxon>Phaeodactylaceae</taxon>
        <taxon>Phaeodactylum</taxon>
    </lineage>
</organism>
<reference evidence="3 4" key="1">
    <citation type="journal article" date="2008" name="Nature">
        <title>The Phaeodactylum genome reveals the evolutionary history of diatom genomes.</title>
        <authorList>
            <person name="Bowler C."/>
            <person name="Allen A.E."/>
            <person name="Badger J.H."/>
            <person name="Grimwood J."/>
            <person name="Jabbari K."/>
            <person name="Kuo A."/>
            <person name="Maheswari U."/>
            <person name="Martens C."/>
            <person name="Maumus F."/>
            <person name="Otillar R.P."/>
            <person name="Rayko E."/>
            <person name="Salamov A."/>
            <person name="Vandepoele K."/>
            <person name="Beszteri B."/>
            <person name="Gruber A."/>
            <person name="Heijde M."/>
            <person name="Katinka M."/>
            <person name="Mock T."/>
            <person name="Valentin K."/>
            <person name="Verret F."/>
            <person name="Berges J.A."/>
            <person name="Brownlee C."/>
            <person name="Cadoret J.P."/>
            <person name="Chiovitti A."/>
            <person name="Choi C.J."/>
            <person name="Coesel S."/>
            <person name="De Martino A."/>
            <person name="Detter J.C."/>
            <person name="Durkin C."/>
            <person name="Falciatore A."/>
            <person name="Fournet J."/>
            <person name="Haruta M."/>
            <person name="Huysman M.J."/>
            <person name="Jenkins B.D."/>
            <person name="Jiroutova K."/>
            <person name="Jorgensen R.E."/>
            <person name="Joubert Y."/>
            <person name="Kaplan A."/>
            <person name="Kroger N."/>
            <person name="Kroth P.G."/>
            <person name="La Roche J."/>
            <person name="Lindquist E."/>
            <person name="Lommer M."/>
            <person name="Martin-Jezequel V."/>
            <person name="Lopez P.J."/>
            <person name="Lucas S."/>
            <person name="Mangogna M."/>
            <person name="McGinnis K."/>
            <person name="Medlin L.K."/>
            <person name="Montsant A."/>
            <person name="Oudot-Le Secq M.P."/>
            <person name="Napoli C."/>
            <person name="Obornik M."/>
            <person name="Parker M.S."/>
            <person name="Petit J.L."/>
            <person name="Porcel B.M."/>
            <person name="Poulsen N."/>
            <person name="Robison M."/>
            <person name="Rychlewski L."/>
            <person name="Rynearson T.A."/>
            <person name="Schmutz J."/>
            <person name="Shapiro H."/>
            <person name="Siaut M."/>
            <person name="Stanley M."/>
            <person name="Sussman M.R."/>
            <person name="Taylor A.R."/>
            <person name="Vardi A."/>
            <person name="von Dassow P."/>
            <person name="Vyverman W."/>
            <person name="Willis A."/>
            <person name="Wyrwicz L.S."/>
            <person name="Rokhsar D.S."/>
            <person name="Weissenbach J."/>
            <person name="Armbrust E.V."/>
            <person name="Green B.R."/>
            <person name="Van de Peer Y."/>
            <person name="Grigoriev I.V."/>
        </authorList>
    </citation>
    <scope>NUCLEOTIDE SEQUENCE [LARGE SCALE GENOMIC DNA]</scope>
    <source>
        <strain evidence="3 4">CCAP 1055/1</strain>
    </source>
</reference>
<dbReference type="eggNOG" id="ENOG502SJPE">
    <property type="taxonomic scope" value="Eukaryota"/>
</dbReference>
<gene>
    <name evidence="3" type="ORF">PHATRDRAFT_49927</name>
</gene>
<protein>
    <submittedName>
        <fullName evidence="3">Uncharacterized protein</fullName>
    </submittedName>
</protein>
<dbReference type="EMBL" id="CM000627">
    <property type="protein sequence ID" value="EEC43748.1"/>
    <property type="molecule type" value="Genomic_DNA"/>
</dbReference>
<keyword evidence="4" id="KW-1185">Reference proteome</keyword>
<keyword evidence="2" id="KW-0812">Transmembrane</keyword>
<dbReference type="OrthoDB" id="48757at2759"/>
<reference evidence="4" key="2">
    <citation type="submission" date="2008-08" db="EMBL/GenBank/DDBJ databases">
        <authorList>
            <consortium name="Diatom Consortium"/>
            <person name="Grigoriev I."/>
            <person name="Grimwood J."/>
            <person name="Kuo A."/>
            <person name="Otillar R.P."/>
            <person name="Salamov A."/>
            <person name="Detter J.C."/>
            <person name="Lindquist E."/>
            <person name="Shapiro H."/>
            <person name="Lucas S."/>
            <person name="Glavina del Rio T."/>
            <person name="Pitluck S."/>
            <person name="Rokhsar D."/>
            <person name="Bowler C."/>
        </authorList>
    </citation>
    <scope>GENOME REANNOTATION</scope>
    <source>
        <strain evidence="4">CCAP 1055/1</strain>
    </source>
</reference>